<dbReference type="Pfam" id="PF04970">
    <property type="entry name" value="LRAT"/>
    <property type="match status" value="1"/>
</dbReference>
<evidence type="ECO:0000313" key="3">
    <source>
        <dbReference type="Proteomes" id="UP000000546"/>
    </source>
</evidence>
<dbReference type="eggNOG" id="COG2425">
    <property type="taxonomic scope" value="Bacteria"/>
</dbReference>
<organism evidence="2 3">
    <name type="scientific">Psychrobacter arcticus (strain DSM 17307 / VKM B-2377 / 273-4)</name>
    <dbReference type="NCBI Taxonomy" id="259536"/>
    <lineage>
        <taxon>Bacteria</taxon>
        <taxon>Pseudomonadati</taxon>
        <taxon>Pseudomonadota</taxon>
        <taxon>Gammaproteobacteria</taxon>
        <taxon>Moraxellales</taxon>
        <taxon>Moraxellaceae</taxon>
        <taxon>Psychrobacter</taxon>
    </lineage>
</organism>
<dbReference type="Gene3D" id="3.90.1720.10">
    <property type="entry name" value="endopeptidase domain like (from Nostoc punctiforme)"/>
    <property type="match status" value="1"/>
</dbReference>
<name>Q4FTD1_PSYA2</name>
<gene>
    <name evidence="2" type="ordered locus">Psyc_0874</name>
</gene>
<evidence type="ECO:0000259" key="1">
    <source>
        <dbReference type="Pfam" id="PF04970"/>
    </source>
</evidence>
<dbReference type="RefSeq" id="WP_011280151.1">
    <property type="nucleotide sequence ID" value="NC_007204.1"/>
</dbReference>
<sequence>MSFLIGPFLKSFIDNVIKDTVIPVKGSVVYCGLFGYAEHSGIYIGDNKIVHLDGSGIIEVVSPQQFIERLSGLNPAMSIYVSCNGSSATGTNTIAKRAKKMVGKSRKYHVILDNCHQFTSGCITGNFDNADNFLWMLKSTAGNKLSTNKWRVWERKYSS</sequence>
<dbReference type="EMBL" id="CP000082">
    <property type="protein sequence ID" value="AAZ18727.1"/>
    <property type="molecule type" value="Genomic_DNA"/>
</dbReference>
<accession>Q4FTD1</accession>
<protein>
    <recommendedName>
        <fullName evidence="1">LRAT domain-containing protein</fullName>
    </recommendedName>
</protein>
<evidence type="ECO:0000313" key="2">
    <source>
        <dbReference type="EMBL" id="AAZ18727.1"/>
    </source>
</evidence>
<dbReference type="KEGG" id="par:Psyc_0874"/>
<dbReference type="STRING" id="259536.Psyc_0874"/>
<dbReference type="DNASU" id="3514874"/>
<keyword evidence="3" id="KW-1185">Reference proteome</keyword>
<feature type="domain" description="LRAT" evidence="1">
    <location>
        <begin position="36"/>
        <end position="126"/>
    </location>
</feature>
<dbReference type="InterPro" id="IPR007053">
    <property type="entry name" value="LRAT_dom"/>
</dbReference>
<dbReference type="Proteomes" id="UP000000546">
    <property type="component" value="Chromosome"/>
</dbReference>
<dbReference type="HOGENOM" id="CLU_113190_0_0_6"/>
<dbReference type="AlphaFoldDB" id="Q4FTD1"/>
<reference evidence="2 3" key="1">
    <citation type="journal article" date="2010" name="Appl. Environ. Microbiol.">
        <title>The genome sequence of Psychrobacter arcticus 273-4, a psychroactive Siberian permafrost bacterium, reveals mechanisms for adaptation to low-temperature growth.</title>
        <authorList>
            <person name="Ayala-del-Rio H.L."/>
            <person name="Chain P.S."/>
            <person name="Grzymski J.J."/>
            <person name="Ponder M.A."/>
            <person name="Ivanova N."/>
            <person name="Bergholz P.W."/>
            <person name="Di Bartolo G."/>
            <person name="Hauser L."/>
            <person name="Land M."/>
            <person name="Bakermans C."/>
            <person name="Rodrigues D."/>
            <person name="Klappenbach J."/>
            <person name="Zarka D."/>
            <person name="Larimer F."/>
            <person name="Richardson P."/>
            <person name="Murray A."/>
            <person name="Thomashow M."/>
            <person name="Tiedje J.M."/>
        </authorList>
    </citation>
    <scope>NUCLEOTIDE SEQUENCE [LARGE SCALE GENOMIC DNA]</scope>
    <source>
        <strain evidence="3">DSM 17307 / VKM B-2377 / 273-4</strain>
    </source>
</reference>
<proteinExistence type="predicted"/>